<evidence type="ECO:0000256" key="4">
    <source>
        <dbReference type="ARBA" id="ARBA00016020"/>
    </source>
</evidence>
<sequence length="963" mass="109409">MEYTAENLEKAVTLFYRSEARQQAEAHQWLNEAQNSPQAWSFIWELLSPNKSSEVQFFAATTLHTKLVKYWNEVPEDHYELLKKKILDAIVNYATGPKIVLNRLCITLSAFIIHTLPSYWQHAFEDLVSSFQPQHLPNIDPERVLWILLEILTVIPEEFQTTILSVSHRNSVRIILQDVSKDIMKVIEMCLNPLPSVGFDMSNLPTYLNASRCAAAWIQLGGLNIDECSSSSQILIDLTCFVYWNRSDPEGLSLEEVELMEVTVETLSAIVQHPNTCKYRNHVNKFCANMLYKFQKILAMERCCEDPNKDVVSSLYGLITTLADGQSKIFIDNLQSENVEEQKISFDLFKSILECSGLPGFHPVDECASTLCIGFWYTLQEDVLSLKTPNCAKLLLQIKPFYRDLVCILLRKSMYPPNRTKWSEDDRELFRCYRQDVADTFIYCYNVLNLEMLDILHTKLSESLAKDAIIWNEVETCLHAYSSVAECIEVENLYLPKLMNLIKDIPFDSLNIKVMASALETIGSFHEWIVEHPEVLGSIFPFLISALAKYEVATSATMALKDITNTCQKHIVPYADLILMQAQTVLASGILRLAEYRRLMFSVGKVLSILPVSKSMNYLNVILAPCFEELQTLVSSEPSPSVKVSLVTKLRILATLYSSMYVKLPDANVAEQPVLIIMQNTMPLYRAIGEIYYEDLEVMEDLGNLLKFAITSLMNDCKPLISEVLHLVVTVYKKNPQPNILAVAKTIIIMFSQDEDIVAITKEALSEIVNTTIEMCFQYNENNVLSEKSDVMEGFFTMLSQLVKKSPQHIFSSNIDTTVLFQCAILGLALPEIQNLKACSSFLVNFIILSRDLGQSNTVQAYGESLVMRILLSLATSAPRHSIEHFSDIILALNKKYCDNLSRWLHQLLGQDNFPSSKITATQKENFTRAVLKERANKRKLGETVLEFTLVCKGILREDNILP</sequence>
<dbReference type="EMBL" id="JABFTP020000021">
    <property type="protein sequence ID" value="KAL3269998.1"/>
    <property type="molecule type" value="Genomic_DNA"/>
</dbReference>
<dbReference type="PROSITE" id="PS50166">
    <property type="entry name" value="IMPORTIN_B_NT"/>
    <property type="match status" value="1"/>
</dbReference>
<dbReference type="Pfam" id="PF18806">
    <property type="entry name" value="Importin_rep_3"/>
    <property type="match status" value="1"/>
</dbReference>
<dbReference type="SUPFAM" id="SSF48371">
    <property type="entry name" value="ARM repeat"/>
    <property type="match status" value="1"/>
</dbReference>
<evidence type="ECO:0000313" key="11">
    <source>
        <dbReference type="Proteomes" id="UP001516400"/>
    </source>
</evidence>
<evidence type="ECO:0000256" key="8">
    <source>
        <dbReference type="ARBA" id="ARBA00023242"/>
    </source>
</evidence>
<comment type="caution">
    <text evidence="10">The sequence shown here is derived from an EMBL/GenBank/DDBJ whole genome shotgun (WGS) entry which is preliminary data.</text>
</comment>
<feature type="domain" description="Importin N-terminal" evidence="9">
    <location>
        <begin position="26"/>
        <end position="92"/>
    </location>
</feature>
<comment type="similarity">
    <text evidence="2">Belongs to the importin beta family.</text>
</comment>
<reference evidence="10 11" key="1">
    <citation type="journal article" date="2021" name="BMC Biol.">
        <title>Horizontally acquired antibacterial genes associated with adaptive radiation of ladybird beetles.</title>
        <authorList>
            <person name="Li H.S."/>
            <person name="Tang X.F."/>
            <person name="Huang Y.H."/>
            <person name="Xu Z.Y."/>
            <person name="Chen M.L."/>
            <person name="Du X.Y."/>
            <person name="Qiu B.Y."/>
            <person name="Chen P.T."/>
            <person name="Zhang W."/>
            <person name="Slipinski A."/>
            <person name="Escalona H.E."/>
            <person name="Waterhouse R.M."/>
            <person name="Zwick A."/>
            <person name="Pang H."/>
        </authorList>
    </citation>
    <scope>NUCLEOTIDE SEQUENCE [LARGE SCALE GENOMIC DNA]</scope>
    <source>
        <strain evidence="10">SYSU2018</strain>
    </source>
</reference>
<dbReference type="InterPro" id="IPR057942">
    <property type="entry name" value="TPR_TNPO3_IPO13_3rd"/>
</dbReference>
<dbReference type="InterPro" id="IPR040709">
    <property type="entry name" value="Importin_rep_1"/>
</dbReference>
<dbReference type="SMART" id="SM00913">
    <property type="entry name" value="IBN_N"/>
    <property type="match status" value="1"/>
</dbReference>
<dbReference type="Proteomes" id="UP001516400">
    <property type="component" value="Unassembled WGS sequence"/>
</dbReference>
<dbReference type="InterPro" id="IPR051345">
    <property type="entry name" value="Importin_beta-like_NTR"/>
</dbReference>
<organism evidence="10 11">
    <name type="scientific">Cryptolaemus montrouzieri</name>
    <dbReference type="NCBI Taxonomy" id="559131"/>
    <lineage>
        <taxon>Eukaryota</taxon>
        <taxon>Metazoa</taxon>
        <taxon>Ecdysozoa</taxon>
        <taxon>Arthropoda</taxon>
        <taxon>Hexapoda</taxon>
        <taxon>Insecta</taxon>
        <taxon>Pterygota</taxon>
        <taxon>Neoptera</taxon>
        <taxon>Endopterygota</taxon>
        <taxon>Coleoptera</taxon>
        <taxon>Polyphaga</taxon>
        <taxon>Cucujiformia</taxon>
        <taxon>Coccinelloidea</taxon>
        <taxon>Coccinellidae</taxon>
        <taxon>Scymninae</taxon>
        <taxon>Scymnini</taxon>
        <taxon>Cryptolaemus</taxon>
    </lineage>
</organism>
<dbReference type="InterPro" id="IPR013598">
    <property type="entry name" value="Exportin-1/Importin-b-like"/>
</dbReference>
<dbReference type="InterPro" id="IPR001494">
    <property type="entry name" value="Importin-beta_N"/>
</dbReference>
<accession>A0ABD2MUB3</accession>
<proteinExistence type="inferred from homology"/>
<dbReference type="GO" id="GO:0006606">
    <property type="term" value="P:protein import into nucleus"/>
    <property type="evidence" value="ECO:0007669"/>
    <property type="project" value="UniProtKB-ARBA"/>
</dbReference>
<keyword evidence="11" id="KW-1185">Reference proteome</keyword>
<keyword evidence="8" id="KW-0539">Nucleus</keyword>
<dbReference type="InterPro" id="IPR016024">
    <property type="entry name" value="ARM-type_fold"/>
</dbReference>
<evidence type="ECO:0000259" key="9">
    <source>
        <dbReference type="PROSITE" id="PS50166"/>
    </source>
</evidence>
<dbReference type="Pfam" id="PF24139">
    <property type="entry name" value="TPR_TNPO3_IPO13_4th"/>
    <property type="match status" value="1"/>
</dbReference>
<keyword evidence="6" id="KW-0677">Repeat</keyword>
<dbReference type="Gene3D" id="1.25.10.10">
    <property type="entry name" value="Leucine-rich Repeat Variant"/>
    <property type="match status" value="1"/>
</dbReference>
<evidence type="ECO:0000256" key="1">
    <source>
        <dbReference type="ARBA" id="ARBA00004123"/>
    </source>
</evidence>
<gene>
    <name evidence="10" type="ORF">HHI36_009055</name>
</gene>
<dbReference type="Pfam" id="PF18773">
    <property type="entry name" value="Importin_rep"/>
    <property type="match status" value="1"/>
</dbReference>
<dbReference type="Pfam" id="PF08389">
    <property type="entry name" value="Xpo1"/>
    <property type="match status" value="1"/>
</dbReference>
<keyword evidence="5" id="KW-0813">Transport</keyword>
<dbReference type="InterPro" id="IPR011989">
    <property type="entry name" value="ARM-like"/>
</dbReference>
<dbReference type="AlphaFoldDB" id="A0ABD2MUB3"/>
<dbReference type="InterPro" id="IPR058537">
    <property type="entry name" value="TPR_TNPO3_IPO13_4th"/>
</dbReference>
<evidence type="ECO:0000256" key="6">
    <source>
        <dbReference type="ARBA" id="ARBA00022737"/>
    </source>
</evidence>
<evidence type="ECO:0000256" key="5">
    <source>
        <dbReference type="ARBA" id="ARBA00022448"/>
    </source>
</evidence>
<protein>
    <recommendedName>
        <fullName evidence="4">Importin-13</fullName>
    </recommendedName>
</protein>
<dbReference type="PANTHER" id="PTHR12363:SF33">
    <property type="entry name" value="IMPORTIN-13"/>
    <property type="match status" value="1"/>
</dbReference>
<dbReference type="PANTHER" id="PTHR12363">
    <property type="entry name" value="TRANSPORTIN 3 AND IMPORTIN 13"/>
    <property type="match status" value="1"/>
</dbReference>
<dbReference type="Pfam" id="PF24140">
    <property type="entry name" value="TPR_TNPO3_IPO13_3rd"/>
    <property type="match status" value="1"/>
</dbReference>
<keyword evidence="7" id="KW-0653">Protein transport</keyword>
<comment type="subcellular location">
    <subcellularLocation>
        <location evidence="1">Nucleus</location>
    </subcellularLocation>
</comment>
<evidence type="ECO:0000256" key="2">
    <source>
        <dbReference type="ARBA" id="ARBA00007991"/>
    </source>
</evidence>
<dbReference type="GO" id="GO:0005634">
    <property type="term" value="C:nucleus"/>
    <property type="evidence" value="ECO:0007669"/>
    <property type="project" value="UniProtKB-SubCell"/>
</dbReference>
<comment type="subunit">
    <text evidence="3">Interacts with UBC9, RAN, RBM8A, eIF-1A and PAX6.</text>
</comment>
<evidence type="ECO:0000256" key="3">
    <source>
        <dbReference type="ARBA" id="ARBA00011422"/>
    </source>
</evidence>
<dbReference type="Pfam" id="PF03810">
    <property type="entry name" value="IBN_N"/>
    <property type="match status" value="1"/>
</dbReference>
<name>A0ABD2MUB3_9CUCU</name>
<evidence type="ECO:0000256" key="7">
    <source>
        <dbReference type="ARBA" id="ARBA00022927"/>
    </source>
</evidence>
<dbReference type="InterPro" id="IPR040520">
    <property type="entry name" value="Importin_rep_3"/>
</dbReference>
<evidence type="ECO:0000313" key="10">
    <source>
        <dbReference type="EMBL" id="KAL3269998.1"/>
    </source>
</evidence>